<accession>A0A4U5MS70</accession>
<evidence type="ECO:0000313" key="2">
    <source>
        <dbReference type="Proteomes" id="UP000298663"/>
    </source>
</evidence>
<sequence>MKTALNPDSIPEASLLPVIIAFTNARFQGRDFGVFCEEHEVGFAQPTQLCVMIYPMQADQVERQYTQELQSKM</sequence>
<name>A0A4U5MS70_STECR</name>
<organism evidence="1 2">
    <name type="scientific">Steinernema carpocapsae</name>
    <name type="common">Entomopathogenic nematode</name>
    <dbReference type="NCBI Taxonomy" id="34508"/>
    <lineage>
        <taxon>Eukaryota</taxon>
        <taxon>Metazoa</taxon>
        <taxon>Ecdysozoa</taxon>
        <taxon>Nematoda</taxon>
        <taxon>Chromadorea</taxon>
        <taxon>Rhabditida</taxon>
        <taxon>Tylenchina</taxon>
        <taxon>Panagrolaimomorpha</taxon>
        <taxon>Strongyloidoidea</taxon>
        <taxon>Steinernematidae</taxon>
        <taxon>Steinernema</taxon>
    </lineage>
</organism>
<dbReference type="EMBL" id="AZBU02000006">
    <property type="protein sequence ID" value="TKR72541.1"/>
    <property type="molecule type" value="Genomic_DNA"/>
</dbReference>
<proteinExistence type="predicted"/>
<comment type="caution">
    <text evidence="1">The sequence shown here is derived from an EMBL/GenBank/DDBJ whole genome shotgun (WGS) entry which is preliminary data.</text>
</comment>
<gene>
    <name evidence="1" type="ORF">L596_019973</name>
</gene>
<reference evidence="1 2" key="1">
    <citation type="journal article" date="2015" name="Genome Biol.">
        <title>Comparative genomics of Steinernema reveals deeply conserved gene regulatory networks.</title>
        <authorList>
            <person name="Dillman A.R."/>
            <person name="Macchietto M."/>
            <person name="Porter C.F."/>
            <person name="Rogers A."/>
            <person name="Williams B."/>
            <person name="Antoshechkin I."/>
            <person name="Lee M.M."/>
            <person name="Goodwin Z."/>
            <person name="Lu X."/>
            <person name="Lewis E.E."/>
            <person name="Goodrich-Blair H."/>
            <person name="Stock S.P."/>
            <person name="Adams B.J."/>
            <person name="Sternberg P.W."/>
            <person name="Mortazavi A."/>
        </authorList>
    </citation>
    <scope>NUCLEOTIDE SEQUENCE [LARGE SCALE GENOMIC DNA]</scope>
    <source>
        <strain evidence="1 2">ALL</strain>
    </source>
</reference>
<keyword evidence="2" id="KW-1185">Reference proteome</keyword>
<evidence type="ECO:0000313" key="1">
    <source>
        <dbReference type="EMBL" id="TKR72541.1"/>
    </source>
</evidence>
<dbReference type="Proteomes" id="UP000298663">
    <property type="component" value="Unassembled WGS sequence"/>
</dbReference>
<reference evidence="1 2" key="2">
    <citation type="journal article" date="2019" name="G3 (Bethesda)">
        <title>Hybrid Assembly of the Genome of the Entomopathogenic Nematode Steinernema carpocapsae Identifies the X-Chromosome.</title>
        <authorList>
            <person name="Serra L."/>
            <person name="Macchietto M."/>
            <person name="Macias-Munoz A."/>
            <person name="McGill C.J."/>
            <person name="Rodriguez I.M."/>
            <person name="Rodriguez B."/>
            <person name="Murad R."/>
            <person name="Mortazavi A."/>
        </authorList>
    </citation>
    <scope>NUCLEOTIDE SEQUENCE [LARGE SCALE GENOMIC DNA]</scope>
    <source>
        <strain evidence="1 2">ALL</strain>
    </source>
</reference>
<dbReference type="AlphaFoldDB" id="A0A4U5MS70"/>
<protein>
    <submittedName>
        <fullName evidence="1">Uncharacterized protein</fullName>
    </submittedName>
</protein>